<feature type="domain" description="Amino acid permease/ SLC12A" evidence="6">
    <location>
        <begin position="23"/>
        <end position="406"/>
    </location>
</feature>
<dbReference type="AlphaFoldDB" id="A0AAE3D2Q2"/>
<protein>
    <submittedName>
        <fullName evidence="7">APC family permease</fullName>
    </submittedName>
</protein>
<evidence type="ECO:0000256" key="1">
    <source>
        <dbReference type="ARBA" id="ARBA00004141"/>
    </source>
</evidence>
<dbReference type="PANTHER" id="PTHR42770:SF8">
    <property type="entry name" value="PUTRESCINE IMPORTER PUUP"/>
    <property type="match status" value="1"/>
</dbReference>
<accession>A0AAE3D2Q2</accession>
<gene>
    <name evidence="7" type="ORF">K1W69_22730</name>
</gene>
<feature type="transmembrane region" description="Helical" evidence="5">
    <location>
        <begin position="52"/>
        <end position="72"/>
    </location>
</feature>
<dbReference type="Gene3D" id="1.20.1740.10">
    <property type="entry name" value="Amino acid/polyamine transporter I"/>
    <property type="match status" value="1"/>
</dbReference>
<evidence type="ECO:0000256" key="4">
    <source>
        <dbReference type="ARBA" id="ARBA00023136"/>
    </source>
</evidence>
<dbReference type="PIRSF" id="PIRSF006060">
    <property type="entry name" value="AA_transporter"/>
    <property type="match status" value="1"/>
</dbReference>
<keyword evidence="4 5" id="KW-0472">Membrane</keyword>
<dbReference type="InterPro" id="IPR050367">
    <property type="entry name" value="APC_superfamily"/>
</dbReference>
<feature type="transmembrane region" description="Helical" evidence="5">
    <location>
        <begin position="236"/>
        <end position="255"/>
    </location>
</feature>
<keyword evidence="2 5" id="KW-0812">Transmembrane</keyword>
<feature type="transmembrane region" description="Helical" evidence="5">
    <location>
        <begin position="332"/>
        <end position="352"/>
    </location>
</feature>
<organism evidence="7 8">
    <name type="scientific">Flavimaribacter sediminis</name>
    <dbReference type="NCBI Taxonomy" id="2865987"/>
    <lineage>
        <taxon>Bacteria</taxon>
        <taxon>Pseudomonadati</taxon>
        <taxon>Pseudomonadota</taxon>
        <taxon>Alphaproteobacteria</taxon>
        <taxon>Hyphomicrobiales</taxon>
        <taxon>Rhizobiaceae</taxon>
        <taxon>Flavimaribacter</taxon>
    </lineage>
</organism>
<dbReference type="EMBL" id="JAICBX010000005">
    <property type="protein sequence ID" value="MBW8640029.1"/>
    <property type="molecule type" value="Genomic_DNA"/>
</dbReference>
<evidence type="ECO:0000259" key="6">
    <source>
        <dbReference type="Pfam" id="PF00324"/>
    </source>
</evidence>
<feature type="transmembrane region" description="Helical" evidence="5">
    <location>
        <begin position="198"/>
        <end position="216"/>
    </location>
</feature>
<sequence>MADQSATGESKALQRTLRLPGVVLFGLSYIAPLGVLAIYGELDQLSQGTPSGAYLLATVAMLFTALSYGRMVTLYPVAGSAYTYVRRSIGNHVGFLVGWMAMLDYVLLPMVAWLLGAVFAASVTPAIPVSAWIVILITATTAVNIGGIVLAERMNYVLMAIQLAVLVIFAAMATHQVWTTSGPAALVSSEPFFRADVPLAITVAGASFAALSFLGFDAITTLSEETVGARKVMRRAILIVALFCGALFILVSYVTQLAHPGTTFKDPQSAVDEIALSVGGEFLKILFIAGILTTQAAGAVAMQTTVARLLYAMGRDGVLPGPFGYIHPKLKTPVFNLALVGTIGLLGVVMTVETATTFINFGAFVAFTFVNLSVIAHALRTARRRKAAGTAMWLLPAAIGAAATIWLLLNLGVYAHILGGVWCVAGIAYLAFMTRGFRRPPPDLAGEEEKAIPGEDSLI</sequence>
<evidence type="ECO:0000256" key="3">
    <source>
        <dbReference type="ARBA" id="ARBA00022989"/>
    </source>
</evidence>
<feature type="transmembrane region" description="Helical" evidence="5">
    <location>
        <begin position="93"/>
        <end position="123"/>
    </location>
</feature>
<dbReference type="RefSeq" id="WP_220230751.1">
    <property type="nucleotide sequence ID" value="NZ_JAICBX010000005.1"/>
</dbReference>
<dbReference type="PANTHER" id="PTHR42770">
    <property type="entry name" value="AMINO ACID TRANSPORTER-RELATED"/>
    <property type="match status" value="1"/>
</dbReference>
<feature type="transmembrane region" description="Helical" evidence="5">
    <location>
        <begin position="157"/>
        <end position="178"/>
    </location>
</feature>
<feature type="transmembrane region" description="Helical" evidence="5">
    <location>
        <begin position="414"/>
        <end position="432"/>
    </location>
</feature>
<reference evidence="7" key="1">
    <citation type="submission" date="2021-08" db="EMBL/GenBank/DDBJ databases">
        <title>Hoeflea bacterium WL0058 sp. nov., isolated from the sediment.</title>
        <authorList>
            <person name="Wang L."/>
            <person name="Zhang D."/>
        </authorList>
    </citation>
    <scope>NUCLEOTIDE SEQUENCE</scope>
    <source>
        <strain evidence="7">WL0058</strain>
    </source>
</reference>
<keyword evidence="8" id="KW-1185">Reference proteome</keyword>
<keyword evidence="3 5" id="KW-1133">Transmembrane helix</keyword>
<evidence type="ECO:0000256" key="5">
    <source>
        <dbReference type="SAM" id="Phobius"/>
    </source>
</evidence>
<feature type="transmembrane region" description="Helical" evidence="5">
    <location>
        <begin position="391"/>
        <end position="408"/>
    </location>
</feature>
<dbReference type="InterPro" id="IPR004841">
    <property type="entry name" value="AA-permease/SLC12A_dom"/>
</dbReference>
<dbReference type="Proteomes" id="UP001196509">
    <property type="component" value="Unassembled WGS sequence"/>
</dbReference>
<dbReference type="Pfam" id="PF00324">
    <property type="entry name" value="AA_permease"/>
    <property type="match status" value="1"/>
</dbReference>
<feature type="transmembrane region" description="Helical" evidence="5">
    <location>
        <begin position="129"/>
        <end position="150"/>
    </location>
</feature>
<proteinExistence type="predicted"/>
<comment type="caution">
    <text evidence="7">The sequence shown here is derived from an EMBL/GenBank/DDBJ whole genome shotgun (WGS) entry which is preliminary data.</text>
</comment>
<evidence type="ECO:0000256" key="2">
    <source>
        <dbReference type="ARBA" id="ARBA00022692"/>
    </source>
</evidence>
<evidence type="ECO:0000313" key="7">
    <source>
        <dbReference type="EMBL" id="MBW8640029.1"/>
    </source>
</evidence>
<name>A0AAE3D2Q2_9HYPH</name>
<dbReference type="GO" id="GO:0016020">
    <property type="term" value="C:membrane"/>
    <property type="evidence" value="ECO:0007669"/>
    <property type="project" value="UniProtKB-SubCell"/>
</dbReference>
<feature type="transmembrane region" description="Helical" evidence="5">
    <location>
        <begin position="358"/>
        <end position="379"/>
    </location>
</feature>
<feature type="transmembrane region" description="Helical" evidence="5">
    <location>
        <begin position="285"/>
        <end position="311"/>
    </location>
</feature>
<feature type="transmembrane region" description="Helical" evidence="5">
    <location>
        <begin position="21"/>
        <end position="40"/>
    </location>
</feature>
<comment type="subcellular location">
    <subcellularLocation>
        <location evidence="1">Membrane</location>
        <topology evidence="1">Multi-pass membrane protein</topology>
    </subcellularLocation>
</comment>
<evidence type="ECO:0000313" key="8">
    <source>
        <dbReference type="Proteomes" id="UP001196509"/>
    </source>
</evidence>
<dbReference type="GO" id="GO:0055085">
    <property type="term" value="P:transmembrane transport"/>
    <property type="evidence" value="ECO:0007669"/>
    <property type="project" value="InterPro"/>
</dbReference>